<dbReference type="Proteomes" id="UP001239522">
    <property type="component" value="Chromosome"/>
</dbReference>
<keyword evidence="2" id="KW-0812">Transmembrane</keyword>
<keyword evidence="2" id="KW-1133">Transmembrane helix</keyword>
<feature type="compositionally biased region" description="Basic and acidic residues" evidence="1">
    <location>
        <begin position="159"/>
        <end position="170"/>
    </location>
</feature>
<protein>
    <recommendedName>
        <fullName evidence="6">Integral membrane protein</fullName>
    </recommendedName>
</protein>
<feature type="compositionally biased region" description="Basic and acidic residues" evidence="1">
    <location>
        <begin position="115"/>
        <end position="126"/>
    </location>
</feature>
<feature type="transmembrane region" description="Helical" evidence="2">
    <location>
        <begin position="180"/>
        <end position="204"/>
    </location>
</feature>
<gene>
    <name evidence="4" type="ORF">P8A18_22895</name>
</gene>
<reference evidence="4 5" key="1">
    <citation type="submission" date="2023-03" db="EMBL/GenBank/DDBJ databases">
        <title>Isolation and description of six Streptomyces strains from soil environments, able to metabolize different microbial glucans.</title>
        <authorList>
            <person name="Widen T."/>
            <person name="Larsbrink J."/>
        </authorList>
    </citation>
    <scope>NUCLEOTIDE SEQUENCE [LARGE SCALE GENOMIC DNA]</scope>
    <source>
        <strain evidence="4 5">Mut1</strain>
    </source>
</reference>
<keyword evidence="5" id="KW-1185">Reference proteome</keyword>
<evidence type="ECO:0000313" key="4">
    <source>
        <dbReference type="EMBL" id="WLQ36100.1"/>
    </source>
</evidence>
<sequence length="217" mass="21787">MRSARTLFASAAVTAVLTITAPSAYALTVAADQHDGGSSSAHEHGKSDDDGWKKDKPHGGVHTGGGALSMTVAKEWQPGDEGGKYKDEDKPHGGVHTGGGALANTVAEGWQPGDEGGKYKDEDKPHGGVHTGGGALANTVAKEWQPGNDESGKTGSASKSEDEGWKKDKPSGGMHTGGGAMAMTGSGLAAGSLLLLGGAGVAAYRLRRRQASGGAMA</sequence>
<evidence type="ECO:0000256" key="3">
    <source>
        <dbReference type="SAM" id="SignalP"/>
    </source>
</evidence>
<evidence type="ECO:0008006" key="6">
    <source>
        <dbReference type="Google" id="ProtNLM"/>
    </source>
</evidence>
<keyword evidence="3" id="KW-0732">Signal</keyword>
<evidence type="ECO:0000256" key="1">
    <source>
        <dbReference type="SAM" id="MobiDB-lite"/>
    </source>
</evidence>
<feature type="region of interest" description="Disordered" evidence="1">
    <location>
        <begin position="34"/>
        <end position="183"/>
    </location>
</feature>
<organism evidence="4 5">
    <name type="scientific">Streptomyces castrisilvae</name>
    <dbReference type="NCBI Taxonomy" id="3033811"/>
    <lineage>
        <taxon>Bacteria</taxon>
        <taxon>Bacillati</taxon>
        <taxon>Actinomycetota</taxon>
        <taxon>Actinomycetes</taxon>
        <taxon>Kitasatosporales</taxon>
        <taxon>Streptomycetaceae</taxon>
        <taxon>Streptomyces</taxon>
    </lineage>
</organism>
<evidence type="ECO:0000256" key="2">
    <source>
        <dbReference type="SAM" id="Phobius"/>
    </source>
</evidence>
<accession>A0ABY9HNH4</accession>
<feature type="chain" id="PRO_5047077524" description="Integral membrane protein" evidence="3">
    <location>
        <begin position="27"/>
        <end position="217"/>
    </location>
</feature>
<dbReference type="EMBL" id="CP120997">
    <property type="protein sequence ID" value="WLQ36100.1"/>
    <property type="molecule type" value="Genomic_DNA"/>
</dbReference>
<feature type="compositionally biased region" description="Basic and acidic residues" evidence="1">
    <location>
        <begin position="81"/>
        <end position="92"/>
    </location>
</feature>
<name>A0ABY9HNH4_9ACTN</name>
<dbReference type="RefSeq" id="WP_306057167.1">
    <property type="nucleotide sequence ID" value="NZ_CP120997.1"/>
</dbReference>
<feature type="signal peptide" evidence="3">
    <location>
        <begin position="1"/>
        <end position="26"/>
    </location>
</feature>
<keyword evidence="2" id="KW-0472">Membrane</keyword>
<evidence type="ECO:0000313" key="5">
    <source>
        <dbReference type="Proteomes" id="UP001239522"/>
    </source>
</evidence>
<feature type="compositionally biased region" description="Basic and acidic residues" evidence="1">
    <location>
        <begin position="41"/>
        <end position="58"/>
    </location>
</feature>
<proteinExistence type="predicted"/>